<evidence type="ECO:0000259" key="2">
    <source>
        <dbReference type="Pfam" id="PF01757"/>
    </source>
</evidence>
<feature type="transmembrane region" description="Helical" evidence="1">
    <location>
        <begin position="302"/>
        <end position="322"/>
    </location>
</feature>
<evidence type="ECO:0000313" key="3">
    <source>
        <dbReference type="EMBL" id="AWN20853.1"/>
    </source>
</evidence>
<feature type="transmembrane region" description="Helical" evidence="1">
    <location>
        <begin position="148"/>
        <end position="168"/>
    </location>
</feature>
<evidence type="ECO:0000256" key="1">
    <source>
        <dbReference type="SAM" id="Phobius"/>
    </source>
</evidence>
<dbReference type="PANTHER" id="PTHR37312">
    <property type="entry name" value="MEMBRANE-BOUND ACYLTRANSFERASE YKRP-RELATED"/>
    <property type="match status" value="1"/>
</dbReference>
<feature type="transmembrane region" description="Helical" evidence="1">
    <location>
        <begin position="116"/>
        <end position="136"/>
    </location>
</feature>
<dbReference type="InterPro" id="IPR002656">
    <property type="entry name" value="Acyl_transf_3_dom"/>
</dbReference>
<dbReference type="EMBL" id="CP029490">
    <property type="protein sequence ID" value="AWN20853.1"/>
    <property type="molecule type" value="Genomic_DNA"/>
</dbReference>
<organism evidence="3 4">
    <name type="scientific">Streptococcus sobrinus</name>
    <dbReference type="NCBI Taxonomy" id="1310"/>
    <lineage>
        <taxon>Bacteria</taxon>
        <taxon>Bacillati</taxon>
        <taxon>Bacillota</taxon>
        <taxon>Bacilli</taxon>
        <taxon>Lactobacillales</taxon>
        <taxon>Streptococcaceae</taxon>
        <taxon>Streptococcus</taxon>
    </lineage>
</organism>
<keyword evidence="1" id="KW-1133">Transmembrane helix</keyword>
<keyword evidence="1" id="KW-0472">Membrane</keyword>
<accession>A0ABN5LIG0</accession>
<dbReference type="GeneID" id="93923988"/>
<feature type="transmembrane region" description="Helical" evidence="1">
    <location>
        <begin position="201"/>
        <end position="223"/>
    </location>
</feature>
<feature type="transmembrane region" description="Helical" evidence="1">
    <location>
        <begin position="174"/>
        <end position="189"/>
    </location>
</feature>
<keyword evidence="4" id="KW-1185">Reference proteome</keyword>
<dbReference type="Proteomes" id="UP000245369">
    <property type="component" value="Chromosome"/>
</dbReference>
<gene>
    <name evidence="3" type="ORF">DK182_05620</name>
</gene>
<proteinExistence type="predicted"/>
<sequence length="333" mass="38424">MKTRIEWIDFAKGLTILLVVVGHTISNGLIRGSIFSFHMPLFFILSLATYKLSPDSSTLILKIRKASRHLLVPALFIWLFQSVALYRGTPFLSYVISQFKSLIWSSGVVIGTGSKMIPPIGIPWFLIVLFLARGLYDGLHLIFKSTTIFIAIILSFLGVVLGVTRYWLYFSGDIALAILPFLYFGNNFLKIDFLKKSYSRLFMYGFVWAATLVIEYGLGYKYLELAIRRYPLFPLSYLTAIAGVVALCQLSVLVEVKFKYLCYYRFFDFFVKLGRNSLIILVIHALEDQALRFIWELTTIQWINLVIRLTIDIFFFYVYLFLKNTIKNKKIST</sequence>
<reference evidence="3 4" key="1">
    <citation type="submission" date="2018-05" db="EMBL/GenBank/DDBJ databases">
        <title>Complete genome sequences of Streptococcus sobrinus.</title>
        <authorList>
            <person name="Sales M."/>
            <person name="Jensen P.A."/>
        </authorList>
    </citation>
    <scope>NUCLEOTIDE SEQUENCE [LARGE SCALE GENOMIC DNA]</scope>
    <source>
        <strain evidence="3 4">SL1</strain>
    </source>
</reference>
<evidence type="ECO:0000313" key="4">
    <source>
        <dbReference type="Proteomes" id="UP000245369"/>
    </source>
</evidence>
<dbReference type="Pfam" id="PF01757">
    <property type="entry name" value="Acyl_transf_3"/>
    <property type="match status" value="1"/>
</dbReference>
<keyword evidence="1" id="KW-0812">Transmembrane</keyword>
<feature type="transmembrane region" description="Helical" evidence="1">
    <location>
        <begin position="266"/>
        <end position="286"/>
    </location>
</feature>
<dbReference type="RefSeq" id="WP_002962334.1">
    <property type="nucleotide sequence ID" value="NZ_CP029490.1"/>
</dbReference>
<feature type="transmembrane region" description="Helical" evidence="1">
    <location>
        <begin position="32"/>
        <end position="50"/>
    </location>
</feature>
<feature type="domain" description="Acyltransferase 3" evidence="2">
    <location>
        <begin position="6"/>
        <end position="316"/>
    </location>
</feature>
<dbReference type="InterPro" id="IPR052734">
    <property type="entry name" value="Nod_factor_acetyltransferase"/>
</dbReference>
<dbReference type="PANTHER" id="PTHR37312:SF1">
    <property type="entry name" value="MEMBRANE-BOUND ACYLTRANSFERASE YKRP-RELATED"/>
    <property type="match status" value="1"/>
</dbReference>
<name>A0ABN5LIG0_9STRE</name>
<feature type="transmembrane region" description="Helical" evidence="1">
    <location>
        <begin position="235"/>
        <end position="254"/>
    </location>
</feature>
<protein>
    <submittedName>
        <fullName evidence="3">Acetyltransferase</fullName>
    </submittedName>
</protein>
<feature type="transmembrane region" description="Helical" evidence="1">
    <location>
        <begin position="70"/>
        <end position="96"/>
    </location>
</feature>
<feature type="transmembrane region" description="Helical" evidence="1">
    <location>
        <begin position="7"/>
        <end position="26"/>
    </location>
</feature>